<protein>
    <recommendedName>
        <fullName evidence="2">DUF531 domain-containing protein</fullName>
    </recommendedName>
</protein>
<accession>B3T4Q1</accession>
<reference evidence="1" key="1">
    <citation type="journal article" date="2008" name="ISME J.">
        <title>Genomic patterns of recombination, clonal divergence and environment in marine microbial populations.</title>
        <authorList>
            <person name="Konstantinidis K.T."/>
            <person name="Delong E.F."/>
        </authorList>
    </citation>
    <scope>NUCLEOTIDE SEQUENCE</scope>
</reference>
<dbReference type="EMBL" id="EU016603">
    <property type="protein sequence ID" value="ABZ07559.1"/>
    <property type="molecule type" value="Genomic_DNA"/>
</dbReference>
<evidence type="ECO:0000313" key="1">
    <source>
        <dbReference type="EMBL" id="ABZ07559.1"/>
    </source>
</evidence>
<sequence length="485" mass="52086">MAGDLKPCKASDRVARRREHMPSACRTLIRRSRQGAPLEGLVEQAHTLEPYYCALALLELSGRDDVAQSRAQDFAREALACAERVEQEWRHAELVGELAKQLADWRRAADRPPVLRALVGHLRTLHGEALVTVLKAAAPRLPPQLQHDLLELALANSGQEVASAKPVLRAWAGELQPAPVMAHLSRLPRSQAVRLLGYLHLQLRRSERAVSPSGLEQALPLEPNASGLRYLVSVAAKDELAPLADAARERPPDEAARLLGTLAGAAHRLGDRTTAKAWLSEGGELARSIDDAAARQRVLETLARGQERLGGKVAKAKPAAAVELPTSTGEHVLGLWNGYRGGLKPPHLRALARAGALCAGFGLDLALVDFPRTELPRLAQRVARESRADGGEWFAALVGDGRVKLFSGVPGKWAGILVATTPRPGKPEPPEPFEGRLCLLLGVGSQGLPGKLLKAAKFHLELTGHGIELETATAMGVIAERLSTL</sequence>
<dbReference type="Pfam" id="PF04407">
    <property type="entry name" value="DUF531"/>
    <property type="match status" value="1"/>
</dbReference>
<dbReference type="AlphaFoldDB" id="B3T4Q1"/>
<name>B3T4Q1_9ZZZZ</name>
<dbReference type="InterPro" id="IPR007501">
    <property type="entry name" value="DUF531"/>
</dbReference>
<evidence type="ECO:0008006" key="2">
    <source>
        <dbReference type="Google" id="ProtNLM"/>
    </source>
</evidence>
<proteinExistence type="predicted"/>
<organism evidence="1">
    <name type="scientific">uncultured marine microorganism HF4000_ANIW137J11</name>
    <dbReference type="NCBI Taxonomy" id="455532"/>
    <lineage>
        <taxon>unclassified sequences</taxon>
        <taxon>environmental samples</taxon>
    </lineage>
</organism>
<gene>
    <name evidence="1" type="ORF">ALOHA_HF4000ANIW137J11ctg1g14</name>
</gene>